<reference evidence="1" key="1">
    <citation type="submission" date="2020-05" db="EMBL/GenBank/DDBJ databases">
        <title>WGS assembly of Panicum virgatum.</title>
        <authorList>
            <person name="Lovell J.T."/>
            <person name="Jenkins J."/>
            <person name="Shu S."/>
            <person name="Juenger T.E."/>
            <person name="Schmutz J."/>
        </authorList>
    </citation>
    <scope>NUCLEOTIDE SEQUENCE</scope>
    <source>
        <strain evidence="1">AP13</strain>
    </source>
</reference>
<evidence type="ECO:0000313" key="2">
    <source>
        <dbReference type="Proteomes" id="UP000823388"/>
    </source>
</evidence>
<evidence type="ECO:0000313" key="1">
    <source>
        <dbReference type="EMBL" id="KAG2549291.1"/>
    </source>
</evidence>
<gene>
    <name evidence="1" type="ORF">PVAP13_9KG265600</name>
</gene>
<protein>
    <submittedName>
        <fullName evidence="1">Uncharacterized protein</fullName>
    </submittedName>
</protein>
<proteinExistence type="predicted"/>
<sequence>MVVGFLIDIIKLLYSCPSYVTIGMHVLIDWVPVNGTQRLILISLIRSPCRR</sequence>
<dbReference type="AlphaFoldDB" id="A0A8T0NH16"/>
<dbReference type="EMBL" id="CM029053">
    <property type="protein sequence ID" value="KAG2549291.1"/>
    <property type="molecule type" value="Genomic_DNA"/>
</dbReference>
<dbReference type="Proteomes" id="UP000823388">
    <property type="component" value="Chromosome 9K"/>
</dbReference>
<keyword evidence="2" id="KW-1185">Reference proteome</keyword>
<organism evidence="1 2">
    <name type="scientific">Panicum virgatum</name>
    <name type="common">Blackwell switchgrass</name>
    <dbReference type="NCBI Taxonomy" id="38727"/>
    <lineage>
        <taxon>Eukaryota</taxon>
        <taxon>Viridiplantae</taxon>
        <taxon>Streptophyta</taxon>
        <taxon>Embryophyta</taxon>
        <taxon>Tracheophyta</taxon>
        <taxon>Spermatophyta</taxon>
        <taxon>Magnoliopsida</taxon>
        <taxon>Liliopsida</taxon>
        <taxon>Poales</taxon>
        <taxon>Poaceae</taxon>
        <taxon>PACMAD clade</taxon>
        <taxon>Panicoideae</taxon>
        <taxon>Panicodae</taxon>
        <taxon>Paniceae</taxon>
        <taxon>Panicinae</taxon>
        <taxon>Panicum</taxon>
        <taxon>Panicum sect. Hiantes</taxon>
    </lineage>
</organism>
<comment type="caution">
    <text evidence="1">The sequence shown here is derived from an EMBL/GenBank/DDBJ whole genome shotgun (WGS) entry which is preliminary data.</text>
</comment>
<name>A0A8T0NH16_PANVG</name>
<accession>A0A8T0NH16</accession>